<reference evidence="1 2" key="1">
    <citation type="submission" date="2018-06" db="EMBL/GenBank/DDBJ databases">
        <authorList>
            <consortium name="Pathogen Informatics"/>
            <person name="Doyle S."/>
        </authorList>
    </citation>
    <scope>NUCLEOTIDE SEQUENCE [LARGE SCALE GENOMIC DNA]</scope>
    <source>
        <strain evidence="1 2">NCTC12151</strain>
    </source>
</reference>
<protein>
    <submittedName>
        <fullName evidence="1">Uncharacterized protein</fullName>
    </submittedName>
</protein>
<dbReference type="AlphaFoldDB" id="A0A2X4UZM6"/>
<proteinExistence type="predicted"/>
<dbReference type="EMBL" id="LS483470">
    <property type="protein sequence ID" value="SQI40072.1"/>
    <property type="molecule type" value="Genomic_DNA"/>
</dbReference>
<gene>
    <name evidence="1" type="ORF">NCTC12151_01532</name>
</gene>
<sequence length="77" mass="8632">MEIADFLSRAAELRPDAKVTIVLAPEGRTLSVEWCSENNGEPVCFQRRLLIKELLFDEAIEAFFSSCNIGMKNGIAR</sequence>
<dbReference type="KEGG" id="lri:NCTC12151_01532"/>
<dbReference type="Proteomes" id="UP000249005">
    <property type="component" value="Chromosome 1"/>
</dbReference>
<dbReference type="OrthoDB" id="9941588at2"/>
<accession>A0A2X4UZM6</accession>
<name>A0A2X4UZM6_9GAMM</name>
<evidence type="ECO:0000313" key="1">
    <source>
        <dbReference type="EMBL" id="SQI40072.1"/>
    </source>
</evidence>
<organism evidence="1 2">
    <name type="scientific">Leminorella richardii</name>
    <dbReference type="NCBI Taxonomy" id="158841"/>
    <lineage>
        <taxon>Bacteria</taxon>
        <taxon>Pseudomonadati</taxon>
        <taxon>Pseudomonadota</taxon>
        <taxon>Gammaproteobacteria</taxon>
        <taxon>Enterobacterales</taxon>
        <taxon>Budviciaceae</taxon>
        <taxon>Leminorella</taxon>
    </lineage>
</organism>
<keyword evidence="2" id="KW-1185">Reference proteome</keyword>
<dbReference type="RefSeq" id="WP_111740094.1">
    <property type="nucleotide sequence ID" value="NZ_LR698987.1"/>
</dbReference>
<evidence type="ECO:0000313" key="2">
    <source>
        <dbReference type="Proteomes" id="UP000249005"/>
    </source>
</evidence>